<organism evidence="1 2">
    <name type="scientific">Paramecium sonneborni</name>
    <dbReference type="NCBI Taxonomy" id="65129"/>
    <lineage>
        <taxon>Eukaryota</taxon>
        <taxon>Sar</taxon>
        <taxon>Alveolata</taxon>
        <taxon>Ciliophora</taxon>
        <taxon>Intramacronucleata</taxon>
        <taxon>Oligohymenophorea</taxon>
        <taxon>Peniculida</taxon>
        <taxon>Parameciidae</taxon>
        <taxon>Paramecium</taxon>
    </lineage>
</organism>
<gene>
    <name evidence="1" type="ORF">PSON_ATCC_30995.1.T1840059</name>
</gene>
<protein>
    <submittedName>
        <fullName evidence="1">Uncharacterized protein</fullName>
    </submittedName>
</protein>
<reference evidence="1" key="1">
    <citation type="submission" date="2021-01" db="EMBL/GenBank/DDBJ databases">
        <authorList>
            <consortium name="Genoscope - CEA"/>
            <person name="William W."/>
        </authorList>
    </citation>
    <scope>NUCLEOTIDE SEQUENCE</scope>
</reference>
<accession>A0A8S1RJ57</accession>
<dbReference type="AlphaFoldDB" id="A0A8S1RJ57"/>
<proteinExistence type="predicted"/>
<dbReference type="Proteomes" id="UP000692954">
    <property type="component" value="Unassembled WGS sequence"/>
</dbReference>
<evidence type="ECO:0000313" key="1">
    <source>
        <dbReference type="EMBL" id="CAD8128228.1"/>
    </source>
</evidence>
<name>A0A8S1RJ57_9CILI</name>
<comment type="caution">
    <text evidence="1">The sequence shown here is derived from an EMBL/GenBank/DDBJ whole genome shotgun (WGS) entry which is preliminary data.</text>
</comment>
<dbReference type="EMBL" id="CAJJDN010000184">
    <property type="protein sequence ID" value="CAD8128228.1"/>
    <property type="molecule type" value="Genomic_DNA"/>
</dbReference>
<evidence type="ECO:0000313" key="2">
    <source>
        <dbReference type="Proteomes" id="UP000692954"/>
    </source>
</evidence>
<sequence>MKSNQQKNHYLLDAIKFINKVLAHEEIQQSMAISEHNDEFDFLPESLKSQIRPQNDEREKFQLPSLILMNP</sequence>
<keyword evidence="2" id="KW-1185">Reference proteome</keyword>